<organism evidence="1 2">
    <name type="scientific">Auriscalpium vulgare</name>
    <dbReference type="NCBI Taxonomy" id="40419"/>
    <lineage>
        <taxon>Eukaryota</taxon>
        <taxon>Fungi</taxon>
        <taxon>Dikarya</taxon>
        <taxon>Basidiomycota</taxon>
        <taxon>Agaricomycotina</taxon>
        <taxon>Agaricomycetes</taxon>
        <taxon>Russulales</taxon>
        <taxon>Auriscalpiaceae</taxon>
        <taxon>Auriscalpium</taxon>
    </lineage>
</organism>
<name>A0ACB8RT48_9AGAM</name>
<evidence type="ECO:0000313" key="1">
    <source>
        <dbReference type="EMBL" id="KAI0047189.1"/>
    </source>
</evidence>
<protein>
    <submittedName>
        <fullName evidence="1">Uncharacterized protein</fullName>
    </submittedName>
</protein>
<dbReference type="EMBL" id="MU275909">
    <property type="protein sequence ID" value="KAI0047189.1"/>
    <property type="molecule type" value="Genomic_DNA"/>
</dbReference>
<proteinExistence type="predicted"/>
<keyword evidence="2" id="KW-1185">Reference proteome</keyword>
<comment type="caution">
    <text evidence="1">The sequence shown here is derived from an EMBL/GenBank/DDBJ whole genome shotgun (WGS) entry which is preliminary data.</text>
</comment>
<evidence type="ECO:0000313" key="2">
    <source>
        <dbReference type="Proteomes" id="UP000814033"/>
    </source>
</evidence>
<sequence>MGQHRKITTPRPHIGQRLADIFNSNKARSLARTSSTTLLPPLNDVYPDLRDTTGTRPAQVGQLVADVLNSNKSKLTTVGLRPPPGPVSVSPFIAPGAPDASVAPALIGLSKSTALATPEPPGEVTKAAWTPRKRARLAVHWDEDTQASRKRPASNAARVDSEDTPRVDSEDACVDSEDAHEDGGDNGWARARLASQTRDCLDADGIVAKRTGRHRMPEPEELNRVDQPASEVHATKGKKNALQVAQKSLPFPAVDEDALHRKLSATSCSVSQSKVKHKTRSALNSPSKPISRPTPKFKPSEEGEDSDDEIDFLSPRRPSSSLPARSVDRH</sequence>
<accession>A0ACB8RT48</accession>
<reference evidence="1" key="2">
    <citation type="journal article" date="2022" name="New Phytol.">
        <title>Evolutionary transition to the ectomycorrhizal habit in the genomes of a hyperdiverse lineage of mushroom-forming fungi.</title>
        <authorList>
            <person name="Looney B."/>
            <person name="Miyauchi S."/>
            <person name="Morin E."/>
            <person name="Drula E."/>
            <person name="Courty P.E."/>
            <person name="Kohler A."/>
            <person name="Kuo A."/>
            <person name="LaButti K."/>
            <person name="Pangilinan J."/>
            <person name="Lipzen A."/>
            <person name="Riley R."/>
            <person name="Andreopoulos W."/>
            <person name="He G."/>
            <person name="Johnson J."/>
            <person name="Nolan M."/>
            <person name="Tritt A."/>
            <person name="Barry K.W."/>
            <person name="Grigoriev I.V."/>
            <person name="Nagy L.G."/>
            <person name="Hibbett D."/>
            <person name="Henrissat B."/>
            <person name="Matheny P.B."/>
            <person name="Labbe J."/>
            <person name="Martin F.M."/>
        </authorList>
    </citation>
    <scope>NUCLEOTIDE SEQUENCE</scope>
    <source>
        <strain evidence="1">FP105234-sp</strain>
    </source>
</reference>
<reference evidence="1" key="1">
    <citation type="submission" date="2021-02" db="EMBL/GenBank/DDBJ databases">
        <authorList>
            <consortium name="DOE Joint Genome Institute"/>
            <person name="Ahrendt S."/>
            <person name="Looney B.P."/>
            <person name="Miyauchi S."/>
            <person name="Morin E."/>
            <person name="Drula E."/>
            <person name="Courty P.E."/>
            <person name="Chicoki N."/>
            <person name="Fauchery L."/>
            <person name="Kohler A."/>
            <person name="Kuo A."/>
            <person name="Labutti K."/>
            <person name="Pangilinan J."/>
            <person name="Lipzen A."/>
            <person name="Riley R."/>
            <person name="Andreopoulos W."/>
            <person name="He G."/>
            <person name="Johnson J."/>
            <person name="Barry K.W."/>
            <person name="Grigoriev I.V."/>
            <person name="Nagy L."/>
            <person name="Hibbett D."/>
            <person name="Henrissat B."/>
            <person name="Matheny P.B."/>
            <person name="Labbe J."/>
            <person name="Martin F."/>
        </authorList>
    </citation>
    <scope>NUCLEOTIDE SEQUENCE</scope>
    <source>
        <strain evidence="1">FP105234-sp</strain>
    </source>
</reference>
<gene>
    <name evidence="1" type="ORF">FA95DRAFT_1679251</name>
</gene>
<dbReference type="Proteomes" id="UP000814033">
    <property type="component" value="Unassembled WGS sequence"/>
</dbReference>